<evidence type="ECO:0000259" key="2">
    <source>
        <dbReference type="Pfam" id="PF25545"/>
    </source>
</evidence>
<sequence>MKRSIDGSLSTHGSNKQAKLAHSSSSLTRLPLTEEYLAQLNMATGSNTTFLPPSVSSVSRSRSSSPRKPSESAYRTRALFRAGILVDVRVPEEVQHQINIILGTGPTSAPTLECLASKLQRESMELTAAQAGESEWTDLLHEILKGLKSKTLIVVRNREWRPDIKPQVHQPPMSRRSVPQKRLRDQTGSQEPGNPGKNVTSEDPSFDQSARPTDRLGSIGPGTATLPVQPEPMPIIPFTLKNPRPDISVGISDQGLAIALQSRQVINGKYLLNDLQETRELISDPGLTPLNLRFPFFLVEAKAGATGGNLYQAQNQAAVGGASAIEILKALYQGFEGRPSNTAFPVMAGTMCQLLTFSATTEGPVCELWAHFWDAANESHCMVNIDAWRTTCRDKAFDFVSKISAILNWGSETFCNAVVGHLALFGADGASTSA</sequence>
<feature type="compositionally biased region" description="Low complexity" evidence="1">
    <location>
        <begin position="52"/>
        <end position="67"/>
    </location>
</feature>
<protein>
    <recommendedName>
        <fullName evidence="2">DUF7924 domain-containing protein</fullName>
    </recommendedName>
</protein>
<evidence type="ECO:0000256" key="1">
    <source>
        <dbReference type="SAM" id="MobiDB-lite"/>
    </source>
</evidence>
<feature type="region of interest" description="Disordered" evidence="1">
    <location>
        <begin position="1"/>
        <end position="26"/>
    </location>
</feature>
<feature type="domain" description="DUF7924" evidence="2">
    <location>
        <begin position="236"/>
        <end position="378"/>
    </location>
</feature>
<gene>
    <name evidence="3" type="ORF">BDW42DRAFT_167649</name>
</gene>
<dbReference type="Proteomes" id="UP000235023">
    <property type="component" value="Unassembled WGS sequence"/>
</dbReference>
<dbReference type="Pfam" id="PF25545">
    <property type="entry name" value="DUF7924"/>
    <property type="match status" value="1"/>
</dbReference>
<dbReference type="AlphaFoldDB" id="A0A2J5HXT3"/>
<feature type="compositionally biased region" description="Polar residues" evidence="1">
    <location>
        <begin position="186"/>
        <end position="211"/>
    </location>
</feature>
<accession>A0A2J5HXT3</accession>
<dbReference type="OrthoDB" id="5372703at2759"/>
<dbReference type="InterPro" id="IPR057684">
    <property type="entry name" value="DUF7924"/>
</dbReference>
<name>A0A2J5HXT3_9EURO</name>
<proteinExistence type="predicted"/>
<evidence type="ECO:0000313" key="4">
    <source>
        <dbReference type="Proteomes" id="UP000235023"/>
    </source>
</evidence>
<reference evidence="4" key="1">
    <citation type="submission" date="2017-12" db="EMBL/GenBank/DDBJ databases">
        <authorList>
            <consortium name="DOE Joint Genome Institute"/>
            <person name="Mondo S.J."/>
            <person name="Kjaerbolling I."/>
            <person name="Vesth T.C."/>
            <person name="Frisvad J.C."/>
            <person name="Nybo J.L."/>
            <person name="Theobald S."/>
            <person name="Kuo A."/>
            <person name="Bowyer P."/>
            <person name="Matsuda Y."/>
            <person name="Lyhne E.K."/>
            <person name="Kogle M.E."/>
            <person name="Clum A."/>
            <person name="Lipzen A."/>
            <person name="Salamov A."/>
            <person name="Ngan C.Y."/>
            <person name="Daum C."/>
            <person name="Chiniquy J."/>
            <person name="Barry K."/>
            <person name="LaButti K."/>
            <person name="Haridas S."/>
            <person name="Simmons B.A."/>
            <person name="Magnuson J.K."/>
            <person name="Mortensen U.H."/>
            <person name="Larsen T.O."/>
            <person name="Grigoriev I.V."/>
            <person name="Baker S.E."/>
            <person name="Andersen M.R."/>
            <person name="Nordberg H.P."/>
            <person name="Cantor M.N."/>
            <person name="Hua S.X."/>
        </authorList>
    </citation>
    <scope>NUCLEOTIDE SEQUENCE [LARGE SCALE GENOMIC DNA]</scope>
    <source>
        <strain evidence="4">IBT 19404</strain>
    </source>
</reference>
<feature type="region of interest" description="Disordered" evidence="1">
    <location>
        <begin position="48"/>
        <end position="73"/>
    </location>
</feature>
<evidence type="ECO:0000313" key="3">
    <source>
        <dbReference type="EMBL" id="PLN82101.1"/>
    </source>
</evidence>
<feature type="region of interest" description="Disordered" evidence="1">
    <location>
        <begin position="164"/>
        <end position="231"/>
    </location>
</feature>
<organism evidence="3 4">
    <name type="scientific">Aspergillus taichungensis</name>
    <dbReference type="NCBI Taxonomy" id="482145"/>
    <lineage>
        <taxon>Eukaryota</taxon>
        <taxon>Fungi</taxon>
        <taxon>Dikarya</taxon>
        <taxon>Ascomycota</taxon>
        <taxon>Pezizomycotina</taxon>
        <taxon>Eurotiomycetes</taxon>
        <taxon>Eurotiomycetidae</taxon>
        <taxon>Eurotiales</taxon>
        <taxon>Aspergillaceae</taxon>
        <taxon>Aspergillus</taxon>
        <taxon>Aspergillus subgen. Circumdati</taxon>
    </lineage>
</organism>
<feature type="compositionally biased region" description="Polar residues" evidence="1">
    <location>
        <begin position="7"/>
        <end position="26"/>
    </location>
</feature>
<dbReference type="EMBL" id="KZ559530">
    <property type="protein sequence ID" value="PLN82101.1"/>
    <property type="molecule type" value="Genomic_DNA"/>
</dbReference>
<keyword evidence="4" id="KW-1185">Reference proteome</keyword>